<name>A0A923EAG5_CLOTT</name>
<comment type="similarity">
    <text evidence="6">Belongs to the UPF0313 family.</text>
</comment>
<dbReference type="Pfam" id="PF11842">
    <property type="entry name" value="DUF3362"/>
    <property type="match status" value="1"/>
</dbReference>
<dbReference type="PROSITE" id="PS51918">
    <property type="entry name" value="RADICAL_SAM"/>
    <property type="match status" value="1"/>
</dbReference>
<keyword evidence="1 6" id="KW-0004">4Fe-4S</keyword>
<dbReference type="InterPro" id="IPR007197">
    <property type="entry name" value="rSAM"/>
</dbReference>
<dbReference type="InterPro" id="IPR006638">
    <property type="entry name" value="Elp3/MiaA/NifB-like_rSAM"/>
</dbReference>
<evidence type="ECO:0000313" key="8">
    <source>
        <dbReference type="EMBL" id="MBC2399435.1"/>
    </source>
</evidence>
<keyword evidence="9" id="KW-1185">Reference proteome</keyword>
<evidence type="ECO:0000256" key="4">
    <source>
        <dbReference type="ARBA" id="ARBA00023004"/>
    </source>
</evidence>
<protein>
    <submittedName>
        <fullName evidence="8">YgiQ family radical SAM protein</fullName>
    </submittedName>
</protein>
<dbReference type="SFLD" id="SFLDG01069">
    <property type="entry name" value="UPF0313"/>
    <property type="match status" value="1"/>
</dbReference>
<gene>
    <name evidence="8" type="ORF">HGG79_16900</name>
</gene>
<feature type="binding site" evidence="6">
    <location>
        <position position="317"/>
    </location>
    <ligand>
        <name>[4Fe-4S] cluster</name>
        <dbReference type="ChEBI" id="CHEBI:49883"/>
        <note>4Fe-4S-S-AdoMet</note>
    </ligand>
</feature>
<dbReference type="InterPro" id="IPR023404">
    <property type="entry name" value="rSAM_horseshoe"/>
</dbReference>
<dbReference type="PANTHER" id="PTHR32331">
    <property type="entry name" value="UPF0313 PROTEIN YGIQ"/>
    <property type="match status" value="1"/>
</dbReference>
<dbReference type="HAMAP" id="MF_01251">
    <property type="entry name" value="UPF0313"/>
    <property type="match status" value="1"/>
</dbReference>
<evidence type="ECO:0000259" key="7">
    <source>
        <dbReference type="PROSITE" id="PS51918"/>
    </source>
</evidence>
<dbReference type="GO" id="GO:0051539">
    <property type="term" value="F:4 iron, 4 sulfur cluster binding"/>
    <property type="evidence" value="ECO:0007669"/>
    <property type="project" value="UniProtKB-KW"/>
</dbReference>
<evidence type="ECO:0000256" key="1">
    <source>
        <dbReference type="ARBA" id="ARBA00022485"/>
    </source>
</evidence>
<comment type="caution">
    <text evidence="8">The sequence shown here is derived from an EMBL/GenBank/DDBJ whole genome shotgun (WGS) entry which is preliminary data.</text>
</comment>
<dbReference type="AlphaFoldDB" id="A0A923EAG5"/>
<dbReference type="InterPro" id="IPR024560">
    <property type="entry name" value="UPF0313_C"/>
</dbReference>
<accession>A0A923EAG5</accession>
<dbReference type="GO" id="GO:0003824">
    <property type="term" value="F:catalytic activity"/>
    <property type="evidence" value="ECO:0007669"/>
    <property type="project" value="InterPro"/>
</dbReference>
<dbReference type="SFLD" id="SFLDS00029">
    <property type="entry name" value="Radical_SAM"/>
    <property type="match status" value="1"/>
</dbReference>
<dbReference type="NCBIfam" id="TIGR03904">
    <property type="entry name" value="SAM_YgiQ"/>
    <property type="match status" value="1"/>
</dbReference>
<evidence type="ECO:0000256" key="5">
    <source>
        <dbReference type="ARBA" id="ARBA00023014"/>
    </source>
</evidence>
<dbReference type="InterPro" id="IPR058240">
    <property type="entry name" value="rSAM_sf"/>
</dbReference>
<dbReference type="GO" id="GO:0005506">
    <property type="term" value="F:iron ion binding"/>
    <property type="evidence" value="ECO:0007669"/>
    <property type="project" value="UniProtKB-UniRule"/>
</dbReference>
<dbReference type="Proteomes" id="UP000563151">
    <property type="component" value="Unassembled WGS sequence"/>
</dbReference>
<evidence type="ECO:0000256" key="6">
    <source>
        <dbReference type="HAMAP-Rule" id="MF_01251"/>
    </source>
</evidence>
<dbReference type="InterPro" id="IPR022946">
    <property type="entry name" value="UPF0313"/>
</dbReference>
<sequence>MNLGKNFLPINKEDLKARGINELDFVLITGDAYVDHPSFGTAVISRVLENAGYSVGIIAQPDWRNINSFKALGKPKLAFLVNSGNIDSMVNHYTAGKKKRHNDLYSPGGESGHRPDRAVIVYSNKAKEAYKDVPIVIGGIEASLRRFAHYDYWDNKIRRSILLDSKADLLIYGMGEKTIVQMADLLKYGMNFSNITNLKGTVYSTKDISNLKNFIKVPSFEDCLKNKKTYAESFKLEYYEQDPIRGKILIQKHGDKYIVQNPPQDPLTQEEMDIVYSLPYTRTYHPIYEKKGGIPAIQEVKFSITSHRGCFGSCSFCALTFHQGRIIQNRSAESIIEEAKLLTNLDDFKGYIHDVGGPTANFRTKACKIQEKVGTCRDRQCMFPSPCKNLIVDHSEYLNILRQIRKLPKVKKVFIRSGIRFDYLMCDKNDTFFKELCEHHISGQLKVAPEHINSKVLNLMGKPDKKVYNKFVEKYFAINKKIKKNQYLVPYLMSSHPGSDLTASVELAEYIKSMGYTPEQVQDFYPTPGSLSTAMYYTEINPLTGKHIFVAKDQKEKNMQRALLQFNIPKNHKLVKEALAKCKRTDLIGNDKHCLISDRIKTSKNTKKRNH</sequence>
<feature type="binding site" evidence="6">
    <location>
        <position position="310"/>
    </location>
    <ligand>
        <name>[4Fe-4S] cluster</name>
        <dbReference type="ChEBI" id="CHEBI:49883"/>
        <note>4Fe-4S-S-AdoMet</note>
    </ligand>
</feature>
<keyword evidence="3 6" id="KW-0479">Metal-binding</keyword>
<evidence type="ECO:0000256" key="3">
    <source>
        <dbReference type="ARBA" id="ARBA00022723"/>
    </source>
</evidence>
<dbReference type="InterPro" id="IPR013704">
    <property type="entry name" value="UPF0313_N"/>
</dbReference>
<feature type="domain" description="Radical SAM core" evidence="7">
    <location>
        <begin position="296"/>
        <end position="567"/>
    </location>
</feature>
<reference evidence="8 9" key="1">
    <citation type="submission" date="2020-04" db="EMBL/GenBank/DDBJ databases">
        <title>Genomic insights into acetone-butanol-ethanol (ABE) fermentation by sequencing solventogenic clostridia strains.</title>
        <authorList>
            <person name="Brown S."/>
        </authorList>
    </citation>
    <scope>NUCLEOTIDE SEQUENCE [LARGE SCALE GENOMIC DNA]</scope>
    <source>
        <strain evidence="8 9">DJ011</strain>
    </source>
</reference>
<dbReference type="SUPFAM" id="SSF102114">
    <property type="entry name" value="Radical SAM enzymes"/>
    <property type="match status" value="1"/>
</dbReference>
<dbReference type="RefSeq" id="WP_035150914.1">
    <property type="nucleotide sequence ID" value="NZ_JAAZWO010000028.1"/>
</dbReference>
<feature type="binding site" evidence="6">
    <location>
        <position position="314"/>
    </location>
    <ligand>
        <name>[4Fe-4S] cluster</name>
        <dbReference type="ChEBI" id="CHEBI:49883"/>
        <note>4Fe-4S-S-AdoMet</note>
    </ligand>
</feature>
<dbReference type="SFLD" id="SFLDG01082">
    <property type="entry name" value="B12-binding_domain_containing"/>
    <property type="match status" value="1"/>
</dbReference>
<comment type="cofactor">
    <cofactor evidence="6">
        <name>[4Fe-4S] cluster</name>
        <dbReference type="ChEBI" id="CHEBI:49883"/>
    </cofactor>
    <text evidence="6">Binds 1 [4Fe-4S] cluster. The cluster is coordinated with 3 cysteines and an exchangeable S-adenosyl-L-methionine.</text>
</comment>
<evidence type="ECO:0000256" key="2">
    <source>
        <dbReference type="ARBA" id="ARBA00022691"/>
    </source>
</evidence>
<proteinExistence type="inferred from homology"/>
<dbReference type="Gene3D" id="3.80.30.20">
    <property type="entry name" value="tm_1862 like domain"/>
    <property type="match status" value="1"/>
</dbReference>
<dbReference type="Pfam" id="PF08497">
    <property type="entry name" value="Radical_SAM_N"/>
    <property type="match status" value="1"/>
</dbReference>
<evidence type="ECO:0000313" key="9">
    <source>
        <dbReference type="Proteomes" id="UP000563151"/>
    </source>
</evidence>
<dbReference type="SMART" id="SM00729">
    <property type="entry name" value="Elp3"/>
    <property type="match status" value="1"/>
</dbReference>
<keyword evidence="2 6" id="KW-0949">S-adenosyl-L-methionine</keyword>
<keyword evidence="5 6" id="KW-0411">Iron-sulfur</keyword>
<dbReference type="EMBL" id="JAAZWO010000028">
    <property type="protein sequence ID" value="MBC2399435.1"/>
    <property type="molecule type" value="Genomic_DNA"/>
</dbReference>
<organism evidence="8 9">
    <name type="scientific">Clostridium tetanomorphum</name>
    <dbReference type="NCBI Taxonomy" id="1553"/>
    <lineage>
        <taxon>Bacteria</taxon>
        <taxon>Bacillati</taxon>
        <taxon>Bacillota</taxon>
        <taxon>Clostridia</taxon>
        <taxon>Eubacteriales</taxon>
        <taxon>Clostridiaceae</taxon>
        <taxon>Clostridium</taxon>
    </lineage>
</organism>
<dbReference type="PANTHER" id="PTHR32331:SF0">
    <property type="entry name" value="UPF0313 PROTEIN YGIQ"/>
    <property type="match status" value="1"/>
</dbReference>
<keyword evidence="4 6" id="KW-0408">Iron</keyword>